<dbReference type="PANTHER" id="PTHR47331">
    <property type="entry name" value="PHD-TYPE DOMAIN-CONTAINING PROTEIN"/>
    <property type="match status" value="1"/>
</dbReference>
<organism evidence="1 2">
    <name type="scientific">Aldrovandia affinis</name>
    <dbReference type="NCBI Taxonomy" id="143900"/>
    <lineage>
        <taxon>Eukaryota</taxon>
        <taxon>Metazoa</taxon>
        <taxon>Chordata</taxon>
        <taxon>Craniata</taxon>
        <taxon>Vertebrata</taxon>
        <taxon>Euteleostomi</taxon>
        <taxon>Actinopterygii</taxon>
        <taxon>Neopterygii</taxon>
        <taxon>Teleostei</taxon>
        <taxon>Notacanthiformes</taxon>
        <taxon>Halosauridae</taxon>
        <taxon>Aldrovandia</taxon>
    </lineage>
</organism>
<proteinExistence type="predicted"/>
<evidence type="ECO:0000313" key="2">
    <source>
        <dbReference type="Proteomes" id="UP001221898"/>
    </source>
</evidence>
<dbReference type="PANTHER" id="PTHR47331:SF5">
    <property type="entry name" value="RIBONUCLEASE H"/>
    <property type="match status" value="1"/>
</dbReference>
<gene>
    <name evidence="1" type="ORF">AAFF_G00145060</name>
</gene>
<dbReference type="EMBL" id="JAINUG010000020">
    <property type="protein sequence ID" value="KAJ8412239.1"/>
    <property type="molecule type" value="Genomic_DNA"/>
</dbReference>
<dbReference type="SUPFAM" id="SSF56672">
    <property type="entry name" value="DNA/RNA polymerases"/>
    <property type="match status" value="1"/>
</dbReference>
<comment type="caution">
    <text evidence="1">The sequence shown here is derived from an EMBL/GenBank/DDBJ whole genome shotgun (WGS) entry which is preliminary data.</text>
</comment>
<protein>
    <submittedName>
        <fullName evidence="1">Uncharacterized protein</fullName>
    </submittedName>
</protein>
<dbReference type="InterPro" id="IPR043502">
    <property type="entry name" value="DNA/RNA_pol_sf"/>
</dbReference>
<dbReference type="Proteomes" id="UP001221898">
    <property type="component" value="Unassembled WGS sequence"/>
</dbReference>
<dbReference type="InterPro" id="IPR043128">
    <property type="entry name" value="Rev_trsase/Diguanyl_cyclase"/>
</dbReference>
<dbReference type="Gene3D" id="3.30.70.270">
    <property type="match status" value="1"/>
</dbReference>
<reference evidence="1" key="1">
    <citation type="journal article" date="2023" name="Science">
        <title>Genome structures resolve the early diversification of teleost fishes.</title>
        <authorList>
            <person name="Parey E."/>
            <person name="Louis A."/>
            <person name="Montfort J."/>
            <person name="Bouchez O."/>
            <person name="Roques C."/>
            <person name="Iampietro C."/>
            <person name="Lluch J."/>
            <person name="Castinel A."/>
            <person name="Donnadieu C."/>
            <person name="Desvignes T."/>
            <person name="Floi Bucao C."/>
            <person name="Jouanno E."/>
            <person name="Wen M."/>
            <person name="Mejri S."/>
            <person name="Dirks R."/>
            <person name="Jansen H."/>
            <person name="Henkel C."/>
            <person name="Chen W.J."/>
            <person name="Zahm M."/>
            <person name="Cabau C."/>
            <person name="Klopp C."/>
            <person name="Thompson A.W."/>
            <person name="Robinson-Rechavi M."/>
            <person name="Braasch I."/>
            <person name="Lecointre G."/>
            <person name="Bobe J."/>
            <person name="Postlethwait J.H."/>
            <person name="Berthelot C."/>
            <person name="Roest Crollius H."/>
            <person name="Guiguen Y."/>
        </authorList>
    </citation>
    <scope>NUCLEOTIDE SEQUENCE</scope>
    <source>
        <strain evidence="1">NC1722</strain>
    </source>
</reference>
<evidence type="ECO:0000313" key="1">
    <source>
        <dbReference type="EMBL" id="KAJ8412239.1"/>
    </source>
</evidence>
<keyword evidence="2" id="KW-1185">Reference proteome</keyword>
<name>A0AAD7T0M8_9TELE</name>
<accession>A0AAD7T0M8</accession>
<dbReference type="AlphaFoldDB" id="A0AAD7T0M8"/>
<sequence>MVTQSRQDHEAVALLEAKTVCVEVDGVLRYTSPLLQKKDIPSFRAPKEVVMLSLRSTGRWLAKDPERATAYSTEIQKLIQTCSACKLSFSALNHEGELWYIPHHMVSHNGKNHLVFNFSFQFQGLSLKESLLPGPTLGSPAGLERLGRRAAGSTIHPPAQGLLTCRRGPVQCHQRASKGAYGSIAYLKTEDSQGKTHLSFLIARALQEFLGMVNFYHRFVPQAAQLMRPLYEALKVKSANFTVSWSEEMTKAFTDTKQALANATMLAHPLPNAPFAPTMDASD</sequence>